<feature type="signal peptide" evidence="1">
    <location>
        <begin position="1"/>
        <end position="20"/>
    </location>
</feature>
<dbReference type="OrthoDB" id="753168at2"/>
<organism evidence="3 4">
    <name type="scientific">Hymenobacter elongatus</name>
    <dbReference type="NCBI Taxonomy" id="877208"/>
    <lineage>
        <taxon>Bacteria</taxon>
        <taxon>Pseudomonadati</taxon>
        <taxon>Bacteroidota</taxon>
        <taxon>Cytophagia</taxon>
        <taxon>Cytophagales</taxon>
        <taxon>Hymenobacteraceae</taxon>
        <taxon>Hymenobacter</taxon>
    </lineage>
</organism>
<name>A0A4Z0PMM7_9BACT</name>
<dbReference type="InterPro" id="IPR000601">
    <property type="entry name" value="PKD_dom"/>
</dbReference>
<keyword evidence="1" id="KW-0732">Signal</keyword>
<dbReference type="PROSITE" id="PS51257">
    <property type="entry name" value="PROKAR_LIPOPROTEIN"/>
    <property type="match status" value="1"/>
</dbReference>
<accession>A0A4Z0PMM7</accession>
<dbReference type="EMBL" id="SRLD01000018">
    <property type="protein sequence ID" value="TGE16133.1"/>
    <property type="molecule type" value="Genomic_DNA"/>
</dbReference>
<dbReference type="PROSITE" id="PS50093">
    <property type="entry name" value="PKD"/>
    <property type="match status" value="1"/>
</dbReference>
<dbReference type="SUPFAM" id="SSF49299">
    <property type="entry name" value="PKD domain"/>
    <property type="match status" value="1"/>
</dbReference>
<dbReference type="InterPro" id="IPR035986">
    <property type="entry name" value="PKD_dom_sf"/>
</dbReference>
<dbReference type="Pfam" id="PF18911">
    <property type="entry name" value="PKD_4"/>
    <property type="match status" value="1"/>
</dbReference>
<evidence type="ECO:0000313" key="3">
    <source>
        <dbReference type="EMBL" id="TGE16133.1"/>
    </source>
</evidence>
<feature type="chain" id="PRO_5021440712" evidence="1">
    <location>
        <begin position="21"/>
        <end position="416"/>
    </location>
</feature>
<dbReference type="InterPro" id="IPR022409">
    <property type="entry name" value="PKD/Chitinase_dom"/>
</dbReference>
<dbReference type="InterPro" id="IPR013783">
    <property type="entry name" value="Ig-like_fold"/>
</dbReference>
<proteinExistence type="predicted"/>
<feature type="domain" description="PKD" evidence="2">
    <location>
        <begin position="56"/>
        <end position="113"/>
    </location>
</feature>
<dbReference type="SMART" id="SM00089">
    <property type="entry name" value="PKD"/>
    <property type="match status" value="1"/>
</dbReference>
<protein>
    <submittedName>
        <fullName evidence="3">PKD domain-containing protein</fullName>
    </submittedName>
</protein>
<dbReference type="Gene3D" id="2.60.40.10">
    <property type="entry name" value="Immunoglobulins"/>
    <property type="match status" value="1"/>
</dbReference>
<gene>
    <name evidence="3" type="ORF">E5J99_10730</name>
</gene>
<dbReference type="Proteomes" id="UP000297739">
    <property type="component" value="Unassembled WGS sequence"/>
</dbReference>
<dbReference type="RefSeq" id="WP_135497739.1">
    <property type="nucleotide sequence ID" value="NZ_SRLD01000018.1"/>
</dbReference>
<sequence length="416" mass="43587">MTSFFRKAAWILLASPLALASCQKEDDDNALEGPVPVSDFTVSLNTSQFPIVATFTSTSQDAFLYQWNFGDTPVRGSGPVVTHTYKRPGPVTATLTTAGPGGTGNVASKEFDIPTACGNNGFAVLTACATSGATTWTISDQPRAIVKLAANGTELSASGVLPACQLDDQFSFTSVYTFSYDAGAATFANNTCGEARSLNADFVYKLNGSLGQIVLQNKRSFIGLPDSVVNKTYDIVEASATRLRLQGTNPDGTKTIVTYSPQLSALDRAKRLLTGGSSRTWMLDNGQEKAIVVGPSDADPTSYFGGGALGSLPACQADDEFTFTEANVYTYNAKGETLVAGSGCGAPLSGTSAFTFGAATGAGIAQFELARPTSFIGVTDANNRIYRILAITDQTMLLRVGPPSGGVVHTMKLRVK</sequence>
<reference evidence="3 4" key="1">
    <citation type="submission" date="2019-04" db="EMBL/GenBank/DDBJ databases">
        <authorList>
            <person name="Feng G."/>
            <person name="Zhang J."/>
            <person name="Zhu H."/>
        </authorList>
    </citation>
    <scope>NUCLEOTIDE SEQUENCE [LARGE SCALE GENOMIC DNA]</scope>
    <source>
        <strain evidence="3 4">JCM 17223</strain>
    </source>
</reference>
<keyword evidence="4" id="KW-1185">Reference proteome</keyword>
<comment type="caution">
    <text evidence="3">The sequence shown here is derived from an EMBL/GenBank/DDBJ whole genome shotgun (WGS) entry which is preliminary data.</text>
</comment>
<dbReference type="AlphaFoldDB" id="A0A4Z0PMM7"/>
<evidence type="ECO:0000256" key="1">
    <source>
        <dbReference type="SAM" id="SignalP"/>
    </source>
</evidence>
<dbReference type="CDD" id="cd00146">
    <property type="entry name" value="PKD"/>
    <property type="match status" value="1"/>
</dbReference>
<evidence type="ECO:0000313" key="4">
    <source>
        <dbReference type="Proteomes" id="UP000297739"/>
    </source>
</evidence>
<evidence type="ECO:0000259" key="2">
    <source>
        <dbReference type="PROSITE" id="PS50093"/>
    </source>
</evidence>